<dbReference type="RefSeq" id="WP_134384648.1">
    <property type="nucleotide sequence ID" value="NZ_BMWW01000001.1"/>
</dbReference>
<dbReference type="Proteomes" id="UP000619512">
    <property type="component" value="Unassembled WGS sequence"/>
</dbReference>
<feature type="modified residue" description="4-aspartylphosphate" evidence="2">
    <location>
        <position position="53"/>
    </location>
</feature>
<reference evidence="5 6" key="2">
    <citation type="submission" date="2019-03" db="EMBL/GenBank/DDBJ databases">
        <title>Draft Genome Sequences of Six Type Strains of the Genus Massilia.</title>
        <authorList>
            <person name="Miess H."/>
            <person name="Frediansyhah A."/>
            <person name="Gross H."/>
        </authorList>
    </citation>
    <scope>NUCLEOTIDE SEQUENCE [LARGE SCALE GENOMIC DNA]</scope>
    <source>
        <strain evidence="5 6">DSM 17505</strain>
    </source>
</reference>
<dbReference type="EMBL" id="CP038026">
    <property type="protein sequence ID" value="QBQ36365.1"/>
    <property type="molecule type" value="Genomic_DNA"/>
</dbReference>
<dbReference type="Gene3D" id="3.40.50.2300">
    <property type="match status" value="1"/>
</dbReference>
<dbReference type="InterPro" id="IPR001789">
    <property type="entry name" value="Sig_transdc_resp-reg_receiver"/>
</dbReference>
<gene>
    <name evidence="5" type="ORF">E1742_09480</name>
    <name evidence="4" type="ORF">GCM10007388_05420</name>
</gene>
<protein>
    <submittedName>
        <fullName evidence="4">Response regulator</fullName>
    </submittedName>
</protein>
<reference evidence="4" key="1">
    <citation type="journal article" date="2014" name="Int. J. Syst. Evol. Microbiol.">
        <title>Complete genome sequence of Corynebacterium casei LMG S-19264T (=DSM 44701T), isolated from a smear-ripened cheese.</title>
        <authorList>
            <consortium name="US DOE Joint Genome Institute (JGI-PGF)"/>
            <person name="Walter F."/>
            <person name="Albersmeier A."/>
            <person name="Kalinowski J."/>
            <person name="Ruckert C."/>
        </authorList>
    </citation>
    <scope>NUCLEOTIDE SEQUENCE</scope>
    <source>
        <strain evidence="4">KCTC 12344</strain>
    </source>
</reference>
<dbReference type="InterPro" id="IPR050595">
    <property type="entry name" value="Bact_response_regulator"/>
</dbReference>
<evidence type="ECO:0000313" key="7">
    <source>
        <dbReference type="Proteomes" id="UP000619512"/>
    </source>
</evidence>
<sequence>MAKTIMVVDDSLSIRQVVGIALKQAGYDVIEGVDGVDALKKLTGQKVNLIISDVNMPNMDGITFVKELKTRAAYKFTPVLMLTTESQEDKKAQGQAAGARAWMVKPFKPDSLLAAVQKLVMP</sequence>
<organism evidence="4 7">
    <name type="scientific">Pseudoduganella plicata</name>
    <dbReference type="NCBI Taxonomy" id="321984"/>
    <lineage>
        <taxon>Bacteria</taxon>
        <taxon>Pseudomonadati</taxon>
        <taxon>Pseudomonadota</taxon>
        <taxon>Betaproteobacteria</taxon>
        <taxon>Burkholderiales</taxon>
        <taxon>Oxalobacteraceae</taxon>
        <taxon>Telluria group</taxon>
        <taxon>Pseudoduganella</taxon>
    </lineage>
</organism>
<feature type="domain" description="Response regulatory" evidence="3">
    <location>
        <begin position="4"/>
        <end position="120"/>
    </location>
</feature>
<evidence type="ECO:0000313" key="5">
    <source>
        <dbReference type="EMBL" id="QBQ36365.1"/>
    </source>
</evidence>
<dbReference type="EMBL" id="BMWW01000001">
    <property type="protein sequence ID" value="GGY75774.1"/>
    <property type="molecule type" value="Genomic_DNA"/>
</dbReference>
<dbReference type="PANTHER" id="PTHR44591">
    <property type="entry name" value="STRESS RESPONSE REGULATOR PROTEIN 1"/>
    <property type="match status" value="1"/>
</dbReference>
<dbReference type="Proteomes" id="UP000294359">
    <property type="component" value="Chromosome"/>
</dbReference>
<evidence type="ECO:0000256" key="2">
    <source>
        <dbReference type="PROSITE-ProRule" id="PRU00169"/>
    </source>
</evidence>
<dbReference type="PROSITE" id="PS50110">
    <property type="entry name" value="RESPONSE_REGULATORY"/>
    <property type="match status" value="1"/>
</dbReference>
<name>A0A4P7BFL9_9BURK</name>
<evidence type="ECO:0000313" key="4">
    <source>
        <dbReference type="EMBL" id="GGY75774.1"/>
    </source>
</evidence>
<keyword evidence="6" id="KW-1185">Reference proteome</keyword>
<evidence type="ECO:0000256" key="1">
    <source>
        <dbReference type="ARBA" id="ARBA00022553"/>
    </source>
</evidence>
<dbReference type="GO" id="GO:0000160">
    <property type="term" value="P:phosphorelay signal transduction system"/>
    <property type="evidence" value="ECO:0007669"/>
    <property type="project" value="InterPro"/>
</dbReference>
<dbReference type="SUPFAM" id="SSF52172">
    <property type="entry name" value="CheY-like"/>
    <property type="match status" value="1"/>
</dbReference>
<keyword evidence="1 2" id="KW-0597">Phosphoprotein</keyword>
<reference evidence="4" key="3">
    <citation type="submission" date="2022-12" db="EMBL/GenBank/DDBJ databases">
        <authorList>
            <person name="Sun Q."/>
            <person name="Kim S."/>
        </authorList>
    </citation>
    <scope>NUCLEOTIDE SEQUENCE</scope>
    <source>
        <strain evidence="4">KCTC 12344</strain>
    </source>
</reference>
<dbReference type="OrthoDB" id="9801101at2"/>
<evidence type="ECO:0000259" key="3">
    <source>
        <dbReference type="PROSITE" id="PS50110"/>
    </source>
</evidence>
<dbReference type="PANTHER" id="PTHR44591:SF25">
    <property type="entry name" value="CHEMOTAXIS TWO-COMPONENT RESPONSE REGULATOR"/>
    <property type="match status" value="1"/>
</dbReference>
<dbReference type="AlphaFoldDB" id="A0A4P7BFL9"/>
<dbReference type="InterPro" id="IPR011006">
    <property type="entry name" value="CheY-like_superfamily"/>
</dbReference>
<dbReference type="SMART" id="SM00448">
    <property type="entry name" value="REC"/>
    <property type="match status" value="1"/>
</dbReference>
<proteinExistence type="predicted"/>
<dbReference type="Pfam" id="PF00072">
    <property type="entry name" value="Response_reg"/>
    <property type="match status" value="1"/>
</dbReference>
<accession>A0A4P7BFL9</accession>
<evidence type="ECO:0000313" key="6">
    <source>
        <dbReference type="Proteomes" id="UP000294359"/>
    </source>
</evidence>